<name>A0ABZ2KJT5_9BACT</name>
<evidence type="ECO:0000256" key="6">
    <source>
        <dbReference type="ARBA" id="ARBA00038076"/>
    </source>
</evidence>
<keyword evidence="11" id="KW-1185">Reference proteome</keyword>
<comment type="subcellular location">
    <subcellularLocation>
        <location evidence="1">Cell membrane</location>
        <topology evidence="1">Multi-pass membrane protein</topology>
    </subcellularLocation>
</comment>
<organism evidence="10 11">
    <name type="scientific">Pendulispora brunnea</name>
    <dbReference type="NCBI Taxonomy" id="2905690"/>
    <lineage>
        <taxon>Bacteria</taxon>
        <taxon>Pseudomonadati</taxon>
        <taxon>Myxococcota</taxon>
        <taxon>Myxococcia</taxon>
        <taxon>Myxococcales</taxon>
        <taxon>Sorangiineae</taxon>
        <taxon>Pendulisporaceae</taxon>
        <taxon>Pendulispora</taxon>
    </lineage>
</organism>
<dbReference type="Pfam" id="PF02687">
    <property type="entry name" value="FtsX"/>
    <property type="match status" value="1"/>
</dbReference>
<feature type="transmembrane region" description="Helical" evidence="7">
    <location>
        <begin position="29"/>
        <end position="49"/>
    </location>
</feature>
<comment type="similarity">
    <text evidence="6">Belongs to the ABC-4 integral membrane protein family.</text>
</comment>
<dbReference type="PANTHER" id="PTHR30572">
    <property type="entry name" value="MEMBRANE COMPONENT OF TRANSPORTER-RELATED"/>
    <property type="match status" value="1"/>
</dbReference>
<accession>A0ABZ2KJT5</accession>
<evidence type="ECO:0000313" key="10">
    <source>
        <dbReference type="EMBL" id="WXA98801.1"/>
    </source>
</evidence>
<feature type="transmembrane region" description="Helical" evidence="7">
    <location>
        <begin position="338"/>
        <end position="365"/>
    </location>
</feature>
<gene>
    <name evidence="10" type="ORF">LZC95_18485</name>
</gene>
<feature type="transmembrane region" description="Helical" evidence="7">
    <location>
        <begin position="389"/>
        <end position="413"/>
    </location>
</feature>
<feature type="domain" description="MacB-like periplasmic core" evidence="9">
    <location>
        <begin position="30"/>
        <end position="253"/>
    </location>
</feature>
<evidence type="ECO:0000256" key="4">
    <source>
        <dbReference type="ARBA" id="ARBA00022989"/>
    </source>
</evidence>
<evidence type="ECO:0000256" key="2">
    <source>
        <dbReference type="ARBA" id="ARBA00022475"/>
    </source>
</evidence>
<dbReference type="EMBL" id="CP089982">
    <property type="protein sequence ID" value="WXA98801.1"/>
    <property type="molecule type" value="Genomic_DNA"/>
</dbReference>
<keyword evidence="3 7" id="KW-0812">Transmembrane</keyword>
<dbReference type="InterPro" id="IPR025857">
    <property type="entry name" value="MacB_PCD"/>
</dbReference>
<dbReference type="Proteomes" id="UP001379533">
    <property type="component" value="Chromosome"/>
</dbReference>
<evidence type="ECO:0000259" key="9">
    <source>
        <dbReference type="Pfam" id="PF12704"/>
    </source>
</evidence>
<evidence type="ECO:0000313" key="11">
    <source>
        <dbReference type="Proteomes" id="UP001379533"/>
    </source>
</evidence>
<feature type="transmembrane region" description="Helical" evidence="7">
    <location>
        <begin position="293"/>
        <end position="318"/>
    </location>
</feature>
<dbReference type="RefSeq" id="WP_394849421.1">
    <property type="nucleotide sequence ID" value="NZ_CP089982.1"/>
</dbReference>
<dbReference type="InterPro" id="IPR050250">
    <property type="entry name" value="Macrolide_Exporter_MacB"/>
</dbReference>
<reference evidence="10 11" key="1">
    <citation type="submission" date="2021-12" db="EMBL/GenBank/DDBJ databases">
        <title>Discovery of the Pendulisporaceae a myxobacterial family with distinct sporulation behavior and unique specialized metabolism.</title>
        <authorList>
            <person name="Garcia R."/>
            <person name="Popoff A."/>
            <person name="Bader C.D."/>
            <person name="Loehr J."/>
            <person name="Walesch S."/>
            <person name="Walt C."/>
            <person name="Boldt J."/>
            <person name="Bunk B."/>
            <person name="Haeckl F.J.F.P.J."/>
            <person name="Gunesch A.P."/>
            <person name="Birkelbach J."/>
            <person name="Nuebel U."/>
            <person name="Pietschmann T."/>
            <person name="Bach T."/>
            <person name="Mueller R."/>
        </authorList>
    </citation>
    <scope>NUCLEOTIDE SEQUENCE [LARGE SCALE GENOMIC DNA]</scope>
    <source>
        <strain evidence="10 11">MSr12523</strain>
    </source>
</reference>
<evidence type="ECO:0000259" key="8">
    <source>
        <dbReference type="Pfam" id="PF02687"/>
    </source>
</evidence>
<evidence type="ECO:0000256" key="5">
    <source>
        <dbReference type="ARBA" id="ARBA00023136"/>
    </source>
</evidence>
<feature type="domain" description="ABC3 transporter permease C-terminal" evidence="8">
    <location>
        <begin position="297"/>
        <end position="417"/>
    </location>
</feature>
<evidence type="ECO:0000256" key="7">
    <source>
        <dbReference type="SAM" id="Phobius"/>
    </source>
</evidence>
<keyword evidence="2" id="KW-1003">Cell membrane</keyword>
<sequence length="424" mass="46512">MPRNRSARLLDLDTWEEVWSTLRRNKLRVFLTAWGVFWGTLMLTLLLGFGTGLQNGVNRDFMGLAHYIIFINADKTLLAYEGQGPGRQIKLFNEDIDAVRSIHGVQLVAPRLNLGNWGDGQNVTAGAKTAHAMVGGTTPDYPLLEPLELLYGRHLDTWDQTDERKVAVIGQKVAHILYGEESPVGRYLSFRGVFFRIVGEVRSLRTGQRADRTDNSIFVPLSTAQRAFNQHRMVTWVAVALAPDASPADVQKESVTRLRKRHHVHPDDPQGIRSFNLAAEYRRITGLFSGIRLFVWFVSIATLLAGALGVGNILLITVKERMQELGIRKALGATPSSILNMVIAESLVVTLLAGYAGVVFGVGLLEMASRVTSKMPQAPLSAPEVDLEVVLGAAAILLLSGLLAALIPASYAARIHPIEALRAE</sequence>
<dbReference type="PANTHER" id="PTHR30572:SF4">
    <property type="entry name" value="ABC TRANSPORTER PERMEASE YTRF"/>
    <property type="match status" value="1"/>
</dbReference>
<keyword evidence="4 7" id="KW-1133">Transmembrane helix</keyword>
<evidence type="ECO:0000256" key="1">
    <source>
        <dbReference type="ARBA" id="ARBA00004651"/>
    </source>
</evidence>
<protein>
    <submittedName>
        <fullName evidence="10">ABC transporter permease</fullName>
    </submittedName>
</protein>
<dbReference type="InterPro" id="IPR003838">
    <property type="entry name" value="ABC3_permease_C"/>
</dbReference>
<dbReference type="Pfam" id="PF12704">
    <property type="entry name" value="MacB_PCD"/>
    <property type="match status" value="1"/>
</dbReference>
<proteinExistence type="inferred from homology"/>
<evidence type="ECO:0000256" key="3">
    <source>
        <dbReference type="ARBA" id="ARBA00022692"/>
    </source>
</evidence>
<keyword evidence="5 7" id="KW-0472">Membrane</keyword>